<feature type="domain" description="Putative regulatory protein FmdB zinc ribbon" evidence="2">
    <location>
        <begin position="1"/>
        <end position="41"/>
    </location>
</feature>
<accession>A0A7J0BI53</accession>
<comment type="caution">
    <text evidence="3">The sequence shown here is derived from an EMBL/GenBank/DDBJ whole genome shotgun (WGS) entry which is preliminary data.</text>
</comment>
<feature type="compositionally biased region" description="Low complexity" evidence="1">
    <location>
        <begin position="86"/>
        <end position="115"/>
    </location>
</feature>
<reference evidence="3 4" key="1">
    <citation type="submission" date="2020-05" db="EMBL/GenBank/DDBJ databases">
        <title>Draft genome sequence of Desulfovibrio sp. strain HN2T.</title>
        <authorList>
            <person name="Ueno A."/>
            <person name="Tamazawa S."/>
            <person name="Tamamura S."/>
            <person name="Murakami T."/>
            <person name="Kiyama T."/>
            <person name="Inomata H."/>
            <person name="Amano Y."/>
            <person name="Miyakawa K."/>
            <person name="Tamaki H."/>
            <person name="Naganuma T."/>
            <person name="Kaneko K."/>
        </authorList>
    </citation>
    <scope>NUCLEOTIDE SEQUENCE [LARGE SCALE GENOMIC DNA]</scope>
    <source>
        <strain evidence="3 4">HN2</strain>
    </source>
</reference>
<feature type="compositionally biased region" description="Gly residues" evidence="1">
    <location>
        <begin position="74"/>
        <end position="85"/>
    </location>
</feature>
<dbReference type="PANTHER" id="PTHR34404:SF2">
    <property type="entry name" value="CONSERVED SERINE RICH PROTEIN"/>
    <property type="match status" value="1"/>
</dbReference>
<feature type="region of interest" description="Disordered" evidence="1">
    <location>
        <begin position="58"/>
        <end position="115"/>
    </location>
</feature>
<dbReference type="AlphaFoldDB" id="A0A7J0BI53"/>
<dbReference type="PANTHER" id="PTHR34404">
    <property type="entry name" value="REGULATORY PROTEIN, FMDB FAMILY"/>
    <property type="match status" value="1"/>
</dbReference>
<protein>
    <recommendedName>
        <fullName evidence="2">Putative regulatory protein FmdB zinc ribbon domain-containing protein</fullName>
    </recommendedName>
</protein>
<feature type="compositionally biased region" description="Low complexity" evidence="1">
    <location>
        <begin position="61"/>
        <end position="73"/>
    </location>
</feature>
<sequence>MPIYEYRCNACEQIFEEWQKSFEDTHPDCPVCGGSSERVMSNTTFVLKGGGWYVSEYGRNSASTQSDSSAAAAGNGGTNGNGGNGSSDSAGSAPGSGATSASGTSDAVASGGTAS</sequence>
<dbReference type="Pfam" id="PF09723">
    <property type="entry name" value="Zn_ribbon_8"/>
    <property type="match status" value="1"/>
</dbReference>
<dbReference type="Proteomes" id="UP000503840">
    <property type="component" value="Unassembled WGS sequence"/>
</dbReference>
<evidence type="ECO:0000313" key="3">
    <source>
        <dbReference type="EMBL" id="GFM32795.1"/>
    </source>
</evidence>
<dbReference type="EMBL" id="BLVO01000012">
    <property type="protein sequence ID" value="GFM32795.1"/>
    <property type="molecule type" value="Genomic_DNA"/>
</dbReference>
<evidence type="ECO:0000256" key="1">
    <source>
        <dbReference type="SAM" id="MobiDB-lite"/>
    </source>
</evidence>
<dbReference type="SMART" id="SM00834">
    <property type="entry name" value="CxxC_CXXC_SSSS"/>
    <property type="match status" value="1"/>
</dbReference>
<keyword evidence="4" id="KW-1185">Reference proteome</keyword>
<evidence type="ECO:0000313" key="4">
    <source>
        <dbReference type="Proteomes" id="UP000503840"/>
    </source>
</evidence>
<dbReference type="NCBIfam" id="TIGR02605">
    <property type="entry name" value="CxxC_CxxC_SSSS"/>
    <property type="match status" value="1"/>
</dbReference>
<gene>
    <name evidence="3" type="ORF">DSM101010T_11600</name>
</gene>
<name>A0A7J0BI53_9BACT</name>
<organism evidence="3 4">
    <name type="scientific">Desulfovibrio subterraneus</name>
    <dbReference type="NCBI Taxonomy" id="2718620"/>
    <lineage>
        <taxon>Bacteria</taxon>
        <taxon>Pseudomonadati</taxon>
        <taxon>Thermodesulfobacteriota</taxon>
        <taxon>Desulfovibrionia</taxon>
        <taxon>Desulfovibrionales</taxon>
        <taxon>Desulfovibrionaceae</taxon>
        <taxon>Desulfovibrio</taxon>
    </lineage>
</organism>
<dbReference type="RefSeq" id="WP_174404470.1">
    <property type="nucleotide sequence ID" value="NZ_BLVO01000012.1"/>
</dbReference>
<evidence type="ECO:0000259" key="2">
    <source>
        <dbReference type="SMART" id="SM00834"/>
    </source>
</evidence>
<dbReference type="InterPro" id="IPR013429">
    <property type="entry name" value="Regulatory_FmdB_Zinc_ribbon"/>
</dbReference>
<proteinExistence type="predicted"/>